<evidence type="ECO:0000313" key="1">
    <source>
        <dbReference type="EMBL" id="TCK87936.1"/>
    </source>
</evidence>
<protein>
    <submittedName>
        <fullName evidence="1">Uncharacterized protein</fullName>
    </submittedName>
</protein>
<keyword evidence="2" id="KW-1185">Reference proteome</keyword>
<dbReference type="EMBL" id="SMGQ01000017">
    <property type="protein sequence ID" value="TCK87936.1"/>
    <property type="molecule type" value="Genomic_DNA"/>
</dbReference>
<dbReference type="AlphaFoldDB" id="A0A4R1M6P6"/>
<dbReference type="Proteomes" id="UP000294545">
    <property type="component" value="Unassembled WGS sequence"/>
</dbReference>
<evidence type="ECO:0000313" key="2">
    <source>
        <dbReference type="Proteomes" id="UP000294545"/>
    </source>
</evidence>
<dbReference type="OrthoDB" id="9797806at2"/>
<sequence length="84" mass="9858">MSNFRIKNSKKTYNVEIYCNKCGDLIAKDSSFPKADYLTIEKNWGYFSNKDNENHTVHLCEHCYDEFVRSFAVAPIIKKRNVCI</sequence>
<organism evidence="1 2">
    <name type="scientific">Natranaerovirga hydrolytica</name>
    <dbReference type="NCBI Taxonomy" id="680378"/>
    <lineage>
        <taxon>Bacteria</taxon>
        <taxon>Bacillati</taxon>
        <taxon>Bacillota</taxon>
        <taxon>Clostridia</taxon>
        <taxon>Lachnospirales</taxon>
        <taxon>Natranaerovirgaceae</taxon>
        <taxon>Natranaerovirga</taxon>
    </lineage>
</organism>
<reference evidence="1 2" key="1">
    <citation type="submission" date="2019-03" db="EMBL/GenBank/DDBJ databases">
        <title>Genomic Encyclopedia of Type Strains, Phase IV (KMG-IV): sequencing the most valuable type-strain genomes for metagenomic binning, comparative biology and taxonomic classification.</title>
        <authorList>
            <person name="Goeker M."/>
        </authorList>
    </citation>
    <scope>NUCLEOTIDE SEQUENCE [LARGE SCALE GENOMIC DNA]</scope>
    <source>
        <strain evidence="1 2">DSM 24176</strain>
    </source>
</reference>
<dbReference type="RefSeq" id="WP_132283245.1">
    <property type="nucleotide sequence ID" value="NZ_SMGQ01000017.1"/>
</dbReference>
<accession>A0A4R1M6P6</accession>
<comment type="caution">
    <text evidence="1">The sequence shown here is derived from an EMBL/GenBank/DDBJ whole genome shotgun (WGS) entry which is preliminary data.</text>
</comment>
<proteinExistence type="predicted"/>
<gene>
    <name evidence="1" type="ORF">EDC19_2583</name>
</gene>
<name>A0A4R1M6P6_9FIRM</name>